<dbReference type="Pfam" id="PF16884">
    <property type="entry name" value="ADH_N_2"/>
    <property type="match status" value="1"/>
</dbReference>
<dbReference type="Pfam" id="PF00107">
    <property type="entry name" value="ADH_zinc_N"/>
    <property type="match status" value="1"/>
</dbReference>
<evidence type="ECO:0000313" key="4">
    <source>
        <dbReference type="Proteomes" id="UP000054144"/>
    </source>
</evidence>
<gene>
    <name evidence="3" type="ORF">FISHEDRAFT_36938</name>
</gene>
<name>A0A0D7AI63_9AGAR</name>
<dbReference type="InterPro" id="IPR011032">
    <property type="entry name" value="GroES-like_sf"/>
</dbReference>
<dbReference type="Proteomes" id="UP000054144">
    <property type="component" value="Unassembled WGS sequence"/>
</dbReference>
<accession>A0A0D7AI63</accession>
<protein>
    <submittedName>
        <fullName evidence="3">Alcohol dehydrogenase</fullName>
    </submittedName>
</protein>
<dbReference type="InterPro" id="IPR041694">
    <property type="entry name" value="ADH_N_2"/>
</dbReference>
<sequence>MAPVRNARVLFNQAPKGYPVPGETTVYDESQTIDLNTVPLNGGVLFKTLLLSIDPFLRRLMPDGDRDWLQFVVGQPLFGLGIAVVVRSENDDARPGDHFTGMTLHQEYFVSPSVKDMQLLVKEPGLSWAKYLGSAGMVGKTAYKGWREFSKAKKAKTVFVTSGAGAVGSLVIQLAKRDGTKVIASAGSDAKVEYMKSLGADVAFNYKTESTKAILEREGPIDIFWDHVGGETLDIALNAANKFARFIICGSISTYNGENPGVKNTHLLTSKSITMSGFSVLDWDKYDDEFYATFPKLLASGELVSREQVTPGLDQVGQVILDVQKGNTTGKAVILVAEE</sequence>
<evidence type="ECO:0000259" key="2">
    <source>
        <dbReference type="SMART" id="SM00829"/>
    </source>
</evidence>
<dbReference type="SMART" id="SM00829">
    <property type="entry name" value="PKS_ER"/>
    <property type="match status" value="1"/>
</dbReference>
<dbReference type="OrthoDB" id="809632at2759"/>
<proteinExistence type="predicted"/>
<organism evidence="3 4">
    <name type="scientific">Fistulina hepatica ATCC 64428</name>
    <dbReference type="NCBI Taxonomy" id="1128425"/>
    <lineage>
        <taxon>Eukaryota</taxon>
        <taxon>Fungi</taxon>
        <taxon>Dikarya</taxon>
        <taxon>Basidiomycota</taxon>
        <taxon>Agaricomycotina</taxon>
        <taxon>Agaricomycetes</taxon>
        <taxon>Agaricomycetidae</taxon>
        <taxon>Agaricales</taxon>
        <taxon>Fistulinaceae</taxon>
        <taxon>Fistulina</taxon>
    </lineage>
</organism>
<evidence type="ECO:0000256" key="1">
    <source>
        <dbReference type="ARBA" id="ARBA00023002"/>
    </source>
</evidence>
<dbReference type="PANTHER" id="PTHR43205">
    <property type="entry name" value="PROSTAGLANDIN REDUCTASE"/>
    <property type="match status" value="1"/>
</dbReference>
<evidence type="ECO:0000313" key="3">
    <source>
        <dbReference type="EMBL" id="KIY51560.1"/>
    </source>
</evidence>
<dbReference type="InterPro" id="IPR013149">
    <property type="entry name" value="ADH-like_C"/>
</dbReference>
<dbReference type="EMBL" id="KN881650">
    <property type="protein sequence ID" value="KIY51560.1"/>
    <property type="molecule type" value="Genomic_DNA"/>
</dbReference>
<dbReference type="Gene3D" id="3.40.50.720">
    <property type="entry name" value="NAD(P)-binding Rossmann-like Domain"/>
    <property type="match status" value="1"/>
</dbReference>
<dbReference type="SUPFAM" id="SSF50129">
    <property type="entry name" value="GroES-like"/>
    <property type="match status" value="1"/>
</dbReference>
<dbReference type="CDD" id="cd05288">
    <property type="entry name" value="PGDH"/>
    <property type="match status" value="1"/>
</dbReference>
<dbReference type="SUPFAM" id="SSF51735">
    <property type="entry name" value="NAD(P)-binding Rossmann-fold domains"/>
    <property type="match status" value="1"/>
</dbReference>
<dbReference type="AlphaFoldDB" id="A0A0D7AI63"/>
<feature type="domain" description="Enoyl reductase (ER)" evidence="2">
    <location>
        <begin position="48"/>
        <end position="334"/>
    </location>
</feature>
<keyword evidence="4" id="KW-1185">Reference proteome</keyword>
<keyword evidence="1" id="KW-0560">Oxidoreductase</keyword>
<dbReference type="InterPro" id="IPR045010">
    <property type="entry name" value="MDR_fam"/>
</dbReference>
<dbReference type="Gene3D" id="3.90.180.10">
    <property type="entry name" value="Medium-chain alcohol dehydrogenases, catalytic domain"/>
    <property type="match status" value="1"/>
</dbReference>
<dbReference type="GO" id="GO:0016628">
    <property type="term" value="F:oxidoreductase activity, acting on the CH-CH group of donors, NAD or NADP as acceptor"/>
    <property type="evidence" value="ECO:0007669"/>
    <property type="project" value="InterPro"/>
</dbReference>
<reference evidence="3 4" key="1">
    <citation type="journal article" date="2015" name="Fungal Genet. Biol.">
        <title>Evolution of novel wood decay mechanisms in Agaricales revealed by the genome sequences of Fistulina hepatica and Cylindrobasidium torrendii.</title>
        <authorList>
            <person name="Floudas D."/>
            <person name="Held B.W."/>
            <person name="Riley R."/>
            <person name="Nagy L.G."/>
            <person name="Koehler G."/>
            <person name="Ransdell A.S."/>
            <person name="Younus H."/>
            <person name="Chow J."/>
            <person name="Chiniquy J."/>
            <person name="Lipzen A."/>
            <person name="Tritt A."/>
            <person name="Sun H."/>
            <person name="Haridas S."/>
            <person name="LaButti K."/>
            <person name="Ohm R.A."/>
            <person name="Kues U."/>
            <person name="Blanchette R.A."/>
            <person name="Grigoriev I.V."/>
            <person name="Minto R.E."/>
            <person name="Hibbett D.S."/>
        </authorList>
    </citation>
    <scope>NUCLEOTIDE SEQUENCE [LARGE SCALE GENOMIC DNA]</scope>
    <source>
        <strain evidence="3 4">ATCC 64428</strain>
    </source>
</reference>
<dbReference type="InterPro" id="IPR036291">
    <property type="entry name" value="NAD(P)-bd_dom_sf"/>
</dbReference>
<dbReference type="PANTHER" id="PTHR43205:SF7">
    <property type="entry name" value="PROSTAGLANDIN REDUCTASE 1"/>
    <property type="match status" value="1"/>
</dbReference>
<dbReference type="InterPro" id="IPR020843">
    <property type="entry name" value="ER"/>
</dbReference>